<dbReference type="CDD" id="cd00303">
    <property type="entry name" value="retropepsin_like"/>
    <property type="match status" value="1"/>
</dbReference>
<dbReference type="Pfam" id="PF13650">
    <property type="entry name" value="Asp_protease_2"/>
    <property type="match status" value="1"/>
</dbReference>
<gene>
    <name evidence="1" type="ORF">U9M48_000682</name>
</gene>
<accession>A0AAQ3SCH6</accession>
<reference evidence="1 2" key="1">
    <citation type="submission" date="2024-02" db="EMBL/GenBank/DDBJ databases">
        <title>High-quality chromosome-scale genome assembly of Pensacola bahiagrass (Paspalum notatum Flugge var. saurae).</title>
        <authorList>
            <person name="Vega J.M."/>
            <person name="Podio M."/>
            <person name="Orjuela J."/>
            <person name="Siena L.A."/>
            <person name="Pessino S.C."/>
            <person name="Combes M.C."/>
            <person name="Mariac C."/>
            <person name="Albertini E."/>
            <person name="Pupilli F."/>
            <person name="Ortiz J.P.A."/>
            <person name="Leblanc O."/>
        </authorList>
    </citation>
    <scope>NUCLEOTIDE SEQUENCE [LARGE SCALE GENOMIC DNA]</scope>
    <source>
        <strain evidence="1">R1</strain>
        <tissue evidence="1">Leaf</tissue>
    </source>
</reference>
<proteinExistence type="predicted"/>
<dbReference type="EMBL" id="CP144745">
    <property type="protein sequence ID" value="WVZ49313.1"/>
    <property type="molecule type" value="Genomic_DNA"/>
</dbReference>
<evidence type="ECO:0000313" key="1">
    <source>
        <dbReference type="EMBL" id="WVZ49313.1"/>
    </source>
</evidence>
<organism evidence="1 2">
    <name type="scientific">Paspalum notatum var. saurae</name>
    <dbReference type="NCBI Taxonomy" id="547442"/>
    <lineage>
        <taxon>Eukaryota</taxon>
        <taxon>Viridiplantae</taxon>
        <taxon>Streptophyta</taxon>
        <taxon>Embryophyta</taxon>
        <taxon>Tracheophyta</taxon>
        <taxon>Spermatophyta</taxon>
        <taxon>Magnoliopsida</taxon>
        <taxon>Liliopsida</taxon>
        <taxon>Poales</taxon>
        <taxon>Poaceae</taxon>
        <taxon>PACMAD clade</taxon>
        <taxon>Panicoideae</taxon>
        <taxon>Andropogonodae</taxon>
        <taxon>Paspaleae</taxon>
        <taxon>Paspalinae</taxon>
        <taxon>Paspalum</taxon>
    </lineage>
</organism>
<name>A0AAQ3SCH6_PASNO</name>
<dbReference type="InterPro" id="IPR021109">
    <property type="entry name" value="Peptidase_aspartic_dom_sf"/>
</dbReference>
<protein>
    <submittedName>
        <fullName evidence="1">Uncharacterized protein</fullName>
    </submittedName>
</protein>
<dbReference type="SUPFAM" id="SSF50630">
    <property type="entry name" value="Acid proteases"/>
    <property type="match status" value="1"/>
</dbReference>
<sequence>MAVTPETAAATAGDAATPTVSLHAIASVRTEHAMLLPVTVRGHCLVALLDPGSTTNFINADLMPHLSITTDPCPSLRVLVANGDHVLCQGVARNVALTIDKEAFVIGGYVISLGEFDLILGIEFLRTLGPIL</sequence>
<keyword evidence="2" id="KW-1185">Reference proteome</keyword>
<dbReference type="Proteomes" id="UP001341281">
    <property type="component" value="Chromosome 01"/>
</dbReference>
<evidence type="ECO:0000313" key="2">
    <source>
        <dbReference type="Proteomes" id="UP001341281"/>
    </source>
</evidence>
<dbReference type="Gene3D" id="2.40.70.10">
    <property type="entry name" value="Acid Proteases"/>
    <property type="match status" value="1"/>
</dbReference>
<dbReference type="AlphaFoldDB" id="A0AAQ3SCH6"/>